<name>A0AAV6LX76_9ROSI</name>
<protein>
    <submittedName>
        <fullName evidence="1">Uncharacterized protein</fullName>
    </submittedName>
</protein>
<keyword evidence="2" id="KW-1185">Reference proteome</keyword>
<evidence type="ECO:0000313" key="1">
    <source>
        <dbReference type="EMBL" id="KAG6571490.1"/>
    </source>
</evidence>
<reference evidence="1 2" key="1">
    <citation type="journal article" date="2021" name="Hortic Res">
        <title>The domestication of Cucurbita argyrosperma as revealed by the genome of its wild relative.</title>
        <authorList>
            <person name="Barrera-Redondo J."/>
            <person name="Sanchez-de la Vega G."/>
            <person name="Aguirre-Liguori J.A."/>
            <person name="Castellanos-Morales G."/>
            <person name="Gutierrez-Guerrero Y.T."/>
            <person name="Aguirre-Dugua X."/>
            <person name="Aguirre-Planter E."/>
            <person name="Tenaillon M.I."/>
            <person name="Lira-Saade R."/>
            <person name="Eguiarte L.E."/>
        </authorList>
    </citation>
    <scope>NUCLEOTIDE SEQUENCE [LARGE SCALE GENOMIC DNA]</scope>
    <source>
        <strain evidence="1">JBR-2021</strain>
    </source>
</reference>
<gene>
    <name evidence="1" type="ORF">SDJN03_28218</name>
</gene>
<sequence>MYVSVIDAEDLSRRANGTANPSFSLRKKAKFRHRDERFNMTGVEGNEAWSEIIPKLTSLIPERLKFKEMNDLAPDNISHNCS</sequence>
<organism evidence="1 2">
    <name type="scientific">Cucurbita argyrosperma subsp. sororia</name>
    <dbReference type="NCBI Taxonomy" id="37648"/>
    <lineage>
        <taxon>Eukaryota</taxon>
        <taxon>Viridiplantae</taxon>
        <taxon>Streptophyta</taxon>
        <taxon>Embryophyta</taxon>
        <taxon>Tracheophyta</taxon>
        <taxon>Spermatophyta</taxon>
        <taxon>Magnoliopsida</taxon>
        <taxon>eudicotyledons</taxon>
        <taxon>Gunneridae</taxon>
        <taxon>Pentapetalae</taxon>
        <taxon>rosids</taxon>
        <taxon>fabids</taxon>
        <taxon>Cucurbitales</taxon>
        <taxon>Cucurbitaceae</taxon>
        <taxon>Cucurbiteae</taxon>
        <taxon>Cucurbita</taxon>
    </lineage>
</organism>
<accession>A0AAV6LX76</accession>
<dbReference type="Proteomes" id="UP000685013">
    <property type="component" value="Chromosome 19"/>
</dbReference>
<dbReference type="AlphaFoldDB" id="A0AAV6LX76"/>
<dbReference type="EMBL" id="JAGKQH010000019">
    <property type="protein sequence ID" value="KAG6571490.1"/>
    <property type="molecule type" value="Genomic_DNA"/>
</dbReference>
<evidence type="ECO:0000313" key="2">
    <source>
        <dbReference type="Proteomes" id="UP000685013"/>
    </source>
</evidence>
<comment type="caution">
    <text evidence="1">The sequence shown here is derived from an EMBL/GenBank/DDBJ whole genome shotgun (WGS) entry which is preliminary data.</text>
</comment>
<proteinExistence type="predicted"/>
<feature type="non-terminal residue" evidence="1">
    <location>
        <position position="1"/>
    </location>
</feature>